<proteinExistence type="predicted"/>
<organism evidence="1 2">
    <name type="scientific">Punica granatum</name>
    <name type="common">Pomegranate</name>
    <dbReference type="NCBI Taxonomy" id="22663"/>
    <lineage>
        <taxon>Eukaryota</taxon>
        <taxon>Viridiplantae</taxon>
        <taxon>Streptophyta</taxon>
        <taxon>Embryophyta</taxon>
        <taxon>Tracheophyta</taxon>
        <taxon>Spermatophyta</taxon>
        <taxon>Magnoliopsida</taxon>
        <taxon>eudicotyledons</taxon>
        <taxon>Gunneridae</taxon>
        <taxon>Pentapetalae</taxon>
        <taxon>rosids</taxon>
        <taxon>malvids</taxon>
        <taxon>Myrtales</taxon>
        <taxon>Lythraceae</taxon>
        <taxon>Punica</taxon>
    </lineage>
</organism>
<evidence type="ECO:0000313" key="1">
    <source>
        <dbReference type="EMBL" id="OWM68098.1"/>
    </source>
</evidence>
<protein>
    <submittedName>
        <fullName evidence="1">Uncharacterized protein</fullName>
    </submittedName>
</protein>
<evidence type="ECO:0000313" key="2">
    <source>
        <dbReference type="Proteomes" id="UP000197138"/>
    </source>
</evidence>
<sequence>MILFPLMRRAIYTNIDYYPERRVSEDEDDERMLVDFHEGAPFGRRVLRNSHANRKWVGKKLGDALRMYPNLIAKGKGKIVVATSHVEGHTAETLVQS</sequence>
<comment type="caution">
    <text evidence="1">The sequence shown here is derived from an EMBL/GenBank/DDBJ whole genome shotgun (WGS) entry which is preliminary data.</text>
</comment>
<accession>A0A218W6H0</accession>
<name>A0A218W6H0_PUNGR</name>
<gene>
    <name evidence="1" type="ORF">CDL15_Pgr016298</name>
</gene>
<dbReference type="AlphaFoldDB" id="A0A218W6H0"/>
<dbReference type="EMBL" id="MTKT01005171">
    <property type="protein sequence ID" value="OWM68098.1"/>
    <property type="molecule type" value="Genomic_DNA"/>
</dbReference>
<reference evidence="2" key="1">
    <citation type="journal article" date="2017" name="Plant J.">
        <title>The pomegranate (Punica granatum L.) genome and the genomics of punicalagin biosynthesis.</title>
        <authorList>
            <person name="Qin G."/>
            <person name="Xu C."/>
            <person name="Ming R."/>
            <person name="Tang H."/>
            <person name="Guyot R."/>
            <person name="Kramer E.M."/>
            <person name="Hu Y."/>
            <person name="Yi X."/>
            <person name="Qi Y."/>
            <person name="Xu X."/>
            <person name="Gao Z."/>
            <person name="Pan H."/>
            <person name="Jian J."/>
            <person name="Tian Y."/>
            <person name="Yue Z."/>
            <person name="Xu Y."/>
        </authorList>
    </citation>
    <scope>NUCLEOTIDE SEQUENCE [LARGE SCALE GENOMIC DNA]</scope>
    <source>
        <strain evidence="2">cv. Dabenzi</strain>
    </source>
</reference>
<dbReference type="Proteomes" id="UP000197138">
    <property type="component" value="Unassembled WGS sequence"/>
</dbReference>